<organism evidence="3 5">
    <name type="scientific">Bacteroides thetaiotaomicron</name>
    <dbReference type="NCBI Taxonomy" id="818"/>
    <lineage>
        <taxon>Bacteria</taxon>
        <taxon>Pseudomonadati</taxon>
        <taxon>Bacteroidota</taxon>
        <taxon>Bacteroidia</taxon>
        <taxon>Bacteroidales</taxon>
        <taxon>Bacteroidaceae</taxon>
        <taxon>Bacteroides</taxon>
    </lineage>
</organism>
<keyword evidence="3" id="KW-0808">Transferase</keyword>
<gene>
    <name evidence="3" type="ORF">ERS852557_01960</name>
    <name evidence="4" type="ORF">K0H07_13520</name>
</gene>
<evidence type="ECO:0000313" key="3">
    <source>
        <dbReference type="EMBL" id="CUP86442.1"/>
    </source>
</evidence>
<dbReference type="PANTHER" id="PTHR12526">
    <property type="entry name" value="GLYCOSYLTRANSFERASE"/>
    <property type="match status" value="1"/>
</dbReference>
<dbReference type="PANTHER" id="PTHR12526:SF630">
    <property type="entry name" value="GLYCOSYLTRANSFERASE"/>
    <property type="match status" value="1"/>
</dbReference>
<dbReference type="Gene3D" id="3.40.50.2000">
    <property type="entry name" value="Glycogen Phosphorylase B"/>
    <property type="match status" value="1"/>
</dbReference>
<keyword evidence="1" id="KW-0472">Membrane</keyword>
<dbReference type="CDD" id="cd03801">
    <property type="entry name" value="GT4_PimA-like"/>
    <property type="match status" value="1"/>
</dbReference>
<dbReference type="Proteomes" id="UP000095541">
    <property type="component" value="Unassembled WGS sequence"/>
</dbReference>
<evidence type="ECO:0000313" key="5">
    <source>
        <dbReference type="Proteomes" id="UP000095541"/>
    </source>
</evidence>
<feature type="domain" description="Glycosyl transferase family 1" evidence="2">
    <location>
        <begin position="204"/>
        <end position="372"/>
    </location>
</feature>
<name>A0A174RLV2_BACT4</name>
<dbReference type="Proteomes" id="UP001200544">
    <property type="component" value="Unassembled WGS sequence"/>
</dbReference>
<evidence type="ECO:0000313" key="4">
    <source>
        <dbReference type="EMBL" id="MCE9238161.1"/>
    </source>
</evidence>
<keyword evidence="1" id="KW-0812">Transmembrane</keyword>
<accession>A0A174RLV2</accession>
<keyword evidence="1" id="KW-1133">Transmembrane helix</keyword>
<reference evidence="4" key="2">
    <citation type="submission" date="2021-07" db="EMBL/GenBank/DDBJ databases">
        <title>Comparative genomics of Bacteroides fragilis group isolates reveals species-dependent resistance mechanisms and validates clinical tools for resistance prediction.</title>
        <authorList>
            <person name="Wallace M.J."/>
            <person name="Jean S."/>
            <person name="Wallace M.A."/>
            <person name="Carey-Ann B.D."/>
            <person name="Dantas G."/>
        </authorList>
    </citation>
    <scope>NUCLEOTIDE SEQUENCE</scope>
    <source>
        <strain evidence="4">BJH_160</strain>
    </source>
</reference>
<dbReference type="InterPro" id="IPR001296">
    <property type="entry name" value="Glyco_trans_1"/>
</dbReference>
<dbReference type="RefSeq" id="WP_055218275.1">
    <property type="nucleotide sequence ID" value="NZ_CAXSMB010000008.1"/>
</dbReference>
<sequence length="393" mass="45195">MNTKNKKIGILCYYEFPEGMAPTNRIRAYAKGLYLNGAHVETFIFKPKPSNSVNPSHGVVDGMFYSFSYSRPRKESRFSYKVTSKVKALLYTIKNIRKSNRMSKFSTILLSFDNIPYLLFFVPILSILHIPMAFIGDEFPEPIRQLKNKIPYYQLWLYKFIYCFIDKRVLMTQALADYYNAISPKPYYLLSSIIDTDRFLDIDKKESEHPYLCYMGNMMLAKDNVDNIIKAFSLISDKYSTLQLHLYGTPNETDKNFIVKCILDERLDGKVIFKGRASFYEVPRILSNAIILVTSQPVTKRAEGGFPTKLAEYMLSEVPAIVTNVGEIHLYVSDKDTVFMVEPCNPKAYSETISCILDNYDDAKRVAKRAKKLAIKMYGAREVTAGLYDFLCS</sequence>
<dbReference type="Pfam" id="PF00534">
    <property type="entry name" value="Glycos_transf_1"/>
    <property type="match status" value="1"/>
</dbReference>
<protein>
    <submittedName>
        <fullName evidence="3 4">Glycosyltransferase</fullName>
    </submittedName>
</protein>
<dbReference type="GO" id="GO:0016757">
    <property type="term" value="F:glycosyltransferase activity"/>
    <property type="evidence" value="ECO:0007669"/>
    <property type="project" value="InterPro"/>
</dbReference>
<evidence type="ECO:0000259" key="2">
    <source>
        <dbReference type="Pfam" id="PF00534"/>
    </source>
</evidence>
<reference evidence="3 5" key="1">
    <citation type="submission" date="2015-09" db="EMBL/GenBank/DDBJ databases">
        <authorList>
            <consortium name="Pathogen Informatics"/>
        </authorList>
    </citation>
    <scope>NUCLEOTIDE SEQUENCE [LARGE SCALE GENOMIC DNA]</scope>
    <source>
        <strain evidence="3 5">2789STDY5834945</strain>
    </source>
</reference>
<dbReference type="AlphaFoldDB" id="A0A174RLV2"/>
<proteinExistence type="predicted"/>
<dbReference type="SUPFAM" id="SSF53756">
    <property type="entry name" value="UDP-Glycosyltransferase/glycogen phosphorylase"/>
    <property type="match status" value="1"/>
</dbReference>
<feature type="transmembrane region" description="Helical" evidence="1">
    <location>
        <begin position="107"/>
        <end position="130"/>
    </location>
</feature>
<evidence type="ECO:0000256" key="1">
    <source>
        <dbReference type="SAM" id="Phobius"/>
    </source>
</evidence>
<dbReference type="EMBL" id="JAHYQA010000006">
    <property type="protein sequence ID" value="MCE9238161.1"/>
    <property type="molecule type" value="Genomic_DNA"/>
</dbReference>
<dbReference type="EMBL" id="CZBI01000002">
    <property type="protein sequence ID" value="CUP86442.1"/>
    <property type="molecule type" value="Genomic_DNA"/>
</dbReference>